<protein>
    <submittedName>
        <fullName evidence="2">Uncharacterized protein</fullName>
    </submittedName>
</protein>
<evidence type="ECO:0000313" key="2">
    <source>
        <dbReference type="RefSeq" id="XP_033459941.1"/>
    </source>
</evidence>
<reference evidence="2" key="3">
    <citation type="submission" date="2025-08" db="UniProtKB">
        <authorList>
            <consortium name="RefSeq"/>
        </authorList>
    </citation>
    <scope>IDENTIFICATION</scope>
    <source>
        <strain evidence="2">CBS 342.82</strain>
    </source>
</reference>
<sequence length="182" mass="20014">MAIGIPHHESSPESRSAPSIITAQMCSEDTVRNHLIEGRQACALSLSLTLPSPVRRLFLSCLFISYHLGSFQLSALALPEPSALPACLPACLPPPHCYYYHSRYSKGYHHYCIIIIMTQILFSRAQFCSHEAQSLWRVCLVGRVHRGPVVIIAASSSTVHGPGWDIAHVQDGKCVRSDGVTH</sequence>
<dbReference type="GeneID" id="54357522"/>
<evidence type="ECO:0000313" key="1">
    <source>
        <dbReference type="Proteomes" id="UP000504637"/>
    </source>
</evidence>
<organism evidence="2">
    <name type="scientific">Dissoconium aciculare CBS 342.82</name>
    <dbReference type="NCBI Taxonomy" id="1314786"/>
    <lineage>
        <taxon>Eukaryota</taxon>
        <taxon>Fungi</taxon>
        <taxon>Dikarya</taxon>
        <taxon>Ascomycota</taxon>
        <taxon>Pezizomycotina</taxon>
        <taxon>Dothideomycetes</taxon>
        <taxon>Dothideomycetidae</taxon>
        <taxon>Mycosphaerellales</taxon>
        <taxon>Dissoconiaceae</taxon>
        <taxon>Dissoconium</taxon>
    </lineage>
</organism>
<dbReference type="AlphaFoldDB" id="A0A6J3M4F2"/>
<name>A0A6J3M4F2_9PEZI</name>
<keyword evidence="1" id="KW-1185">Reference proteome</keyword>
<reference evidence="2" key="1">
    <citation type="submission" date="2020-01" db="EMBL/GenBank/DDBJ databases">
        <authorList>
            <consortium name="DOE Joint Genome Institute"/>
            <person name="Haridas S."/>
            <person name="Albert R."/>
            <person name="Binder M."/>
            <person name="Bloem J."/>
            <person name="Labutti K."/>
            <person name="Salamov A."/>
            <person name="Andreopoulos B."/>
            <person name="Baker S.E."/>
            <person name="Barry K."/>
            <person name="Bills G."/>
            <person name="Bluhm B.H."/>
            <person name="Cannon C."/>
            <person name="Castanera R."/>
            <person name="Culley D.E."/>
            <person name="Daum C."/>
            <person name="Ezra D."/>
            <person name="Gonzalez J.B."/>
            <person name="Henrissat B."/>
            <person name="Kuo A."/>
            <person name="Liang C."/>
            <person name="Lipzen A."/>
            <person name="Lutzoni F."/>
            <person name="Magnuson J."/>
            <person name="Mondo S."/>
            <person name="Nolan M."/>
            <person name="Ohm R."/>
            <person name="Pangilinan J."/>
            <person name="Park H.-J."/>
            <person name="Ramirez L."/>
            <person name="Alfaro M."/>
            <person name="Sun H."/>
            <person name="Tritt A."/>
            <person name="Yoshinaga Y."/>
            <person name="Zwiers L.-H."/>
            <person name="Turgeon B.G."/>
            <person name="Goodwin S.B."/>
            <person name="Spatafora J.W."/>
            <person name="Crous P.W."/>
            <person name="Grigoriev I.V."/>
        </authorList>
    </citation>
    <scope>NUCLEOTIDE SEQUENCE</scope>
    <source>
        <strain evidence="2">CBS 342.82</strain>
    </source>
</reference>
<accession>A0A6J3M4F2</accession>
<gene>
    <name evidence="2" type="ORF">K489DRAFT_219984</name>
</gene>
<reference evidence="2" key="2">
    <citation type="submission" date="2020-04" db="EMBL/GenBank/DDBJ databases">
        <authorList>
            <consortium name="NCBI Genome Project"/>
        </authorList>
    </citation>
    <scope>NUCLEOTIDE SEQUENCE</scope>
    <source>
        <strain evidence="2">CBS 342.82</strain>
    </source>
</reference>
<dbReference type="Proteomes" id="UP000504637">
    <property type="component" value="Unplaced"/>
</dbReference>
<proteinExistence type="predicted"/>
<dbReference type="RefSeq" id="XP_033459941.1">
    <property type="nucleotide sequence ID" value="XM_033599723.1"/>
</dbReference>